<evidence type="ECO:0000313" key="5">
    <source>
        <dbReference type="EMBL" id="PSM52157.1"/>
    </source>
</evidence>
<keyword evidence="6" id="KW-1185">Reference proteome</keyword>
<gene>
    <name evidence="5" type="ORF">CQ405_03610</name>
</gene>
<dbReference type="Gene3D" id="2.60.120.10">
    <property type="entry name" value="Jelly Rolls"/>
    <property type="match status" value="1"/>
</dbReference>
<evidence type="ECO:0000313" key="6">
    <source>
        <dbReference type="Proteomes" id="UP000240535"/>
    </source>
</evidence>
<sequence length="226" mass="26178">MSSEKVAQTLKSLPFFLHLDDISIRKLASNFKITQYKKGEILQYEDEVKSYFYYLLSGEVKLYKTDRLGNEIFLYHLFNGSAVTSLNYGSLDFNSGSYANIEFTKDSEVLYVNGKYLSNLIKCDDKIALEFLKCDHKKIKLLEETITKHVVYDVTARVASMIVNDLSKLNELKKYEVASMLHIQPETLSRVLAKLSRNELIEVNKNTVEIKNEAGLREIYEQDEEW</sequence>
<dbReference type="GO" id="GO:0003700">
    <property type="term" value="F:DNA-binding transcription factor activity"/>
    <property type="evidence" value="ECO:0007669"/>
    <property type="project" value="TreeGrafter"/>
</dbReference>
<accession>A0A2P8R0X9</accession>
<dbReference type="InterPro" id="IPR050397">
    <property type="entry name" value="Env_Response_Regulators"/>
</dbReference>
<comment type="caution">
    <text evidence="5">The sequence shown here is derived from an EMBL/GenBank/DDBJ whole genome shotgun (WGS) entry which is preliminary data.</text>
</comment>
<dbReference type="CDD" id="cd00038">
    <property type="entry name" value="CAP_ED"/>
    <property type="match status" value="1"/>
</dbReference>
<dbReference type="Pfam" id="PF13545">
    <property type="entry name" value="HTH_Crp_2"/>
    <property type="match status" value="1"/>
</dbReference>
<dbReference type="Pfam" id="PF00027">
    <property type="entry name" value="cNMP_binding"/>
    <property type="match status" value="1"/>
</dbReference>
<dbReference type="SUPFAM" id="SSF46785">
    <property type="entry name" value="Winged helix' DNA-binding domain"/>
    <property type="match status" value="1"/>
</dbReference>
<dbReference type="PROSITE" id="PS50042">
    <property type="entry name" value="CNMP_BINDING_3"/>
    <property type="match status" value="1"/>
</dbReference>
<dbReference type="InterPro" id="IPR014710">
    <property type="entry name" value="RmlC-like_jellyroll"/>
</dbReference>
<reference evidence="6" key="1">
    <citation type="submission" date="2017-10" db="EMBL/GenBank/DDBJ databases">
        <title>Campylobacter species from seals.</title>
        <authorList>
            <person name="Gilbert M.J."/>
            <person name="Zomer A.L."/>
            <person name="Timmerman A.J."/>
            <person name="Duim B."/>
            <person name="Wagenaar J.A."/>
        </authorList>
    </citation>
    <scope>NUCLEOTIDE SEQUENCE [LARGE SCALE GENOMIC DNA]</scope>
    <source>
        <strain evidence="6">17S00004-5</strain>
    </source>
</reference>
<dbReference type="InterPro" id="IPR000595">
    <property type="entry name" value="cNMP-bd_dom"/>
</dbReference>
<name>A0A2P8R0X9_9BACT</name>
<dbReference type="GO" id="GO:0003677">
    <property type="term" value="F:DNA binding"/>
    <property type="evidence" value="ECO:0007669"/>
    <property type="project" value="UniProtKB-KW"/>
</dbReference>
<dbReference type="GO" id="GO:0005829">
    <property type="term" value="C:cytosol"/>
    <property type="evidence" value="ECO:0007669"/>
    <property type="project" value="TreeGrafter"/>
</dbReference>
<dbReference type="InterPro" id="IPR036388">
    <property type="entry name" value="WH-like_DNA-bd_sf"/>
</dbReference>
<evidence type="ECO:0000259" key="4">
    <source>
        <dbReference type="PROSITE" id="PS50042"/>
    </source>
</evidence>
<keyword evidence="2" id="KW-0238">DNA-binding</keyword>
<dbReference type="InterPro" id="IPR018490">
    <property type="entry name" value="cNMP-bd_dom_sf"/>
</dbReference>
<dbReference type="InterPro" id="IPR012318">
    <property type="entry name" value="HTH_CRP"/>
</dbReference>
<evidence type="ECO:0000256" key="2">
    <source>
        <dbReference type="ARBA" id="ARBA00023125"/>
    </source>
</evidence>
<dbReference type="OrthoDB" id="9815457at2"/>
<dbReference type="Proteomes" id="UP000240535">
    <property type="component" value="Unassembled WGS sequence"/>
</dbReference>
<dbReference type="SUPFAM" id="SSF51206">
    <property type="entry name" value="cAMP-binding domain-like"/>
    <property type="match status" value="1"/>
</dbReference>
<dbReference type="RefSeq" id="WP_106870734.1">
    <property type="nucleotide sequence ID" value="NZ_CP053841.1"/>
</dbReference>
<dbReference type="AlphaFoldDB" id="A0A2P8R0X9"/>
<evidence type="ECO:0000256" key="3">
    <source>
        <dbReference type="ARBA" id="ARBA00023163"/>
    </source>
</evidence>
<dbReference type="InterPro" id="IPR036390">
    <property type="entry name" value="WH_DNA-bd_sf"/>
</dbReference>
<dbReference type="EMBL" id="PDHH01000003">
    <property type="protein sequence ID" value="PSM52157.1"/>
    <property type="molecule type" value="Genomic_DNA"/>
</dbReference>
<protein>
    <submittedName>
        <fullName evidence="5">Cyclic nucleotide-binding protein</fullName>
    </submittedName>
</protein>
<keyword evidence="1" id="KW-0805">Transcription regulation</keyword>
<keyword evidence="3" id="KW-0804">Transcription</keyword>
<dbReference type="PANTHER" id="PTHR24567:SF26">
    <property type="entry name" value="REGULATORY PROTEIN YEIL"/>
    <property type="match status" value="1"/>
</dbReference>
<proteinExistence type="predicted"/>
<dbReference type="PANTHER" id="PTHR24567">
    <property type="entry name" value="CRP FAMILY TRANSCRIPTIONAL REGULATORY PROTEIN"/>
    <property type="match status" value="1"/>
</dbReference>
<dbReference type="Gene3D" id="1.10.10.10">
    <property type="entry name" value="Winged helix-like DNA-binding domain superfamily/Winged helix DNA-binding domain"/>
    <property type="match status" value="1"/>
</dbReference>
<evidence type="ECO:0000256" key="1">
    <source>
        <dbReference type="ARBA" id="ARBA00023015"/>
    </source>
</evidence>
<organism evidence="5 6">
    <name type="scientific">Campylobacter blaseri</name>
    <dbReference type="NCBI Taxonomy" id="2042961"/>
    <lineage>
        <taxon>Bacteria</taxon>
        <taxon>Pseudomonadati</taxon>
        <taxon>Campylobacterota</taxon>
        <taxon>Epsilonproteobacteria</taxon>
        <taxon>Campylobacterales</taxon>
        <taxon>Campylobacteraceae</taxon>
        <taxon>Campylobacter</taxon>
    </lineage>
</organism>
<feature type="domain" description="Cyclic nucleotide-binding" evidence="4">
    <location>
        <begin position="15"/>
        <end position="121"/>
    </location>
</feature>